<accession>A0A9P0A6H7</accession>
<gene>
    <name evidence="3" type="ORF">BEMITA_LOCUS4262</name>
</gene>
<dbReference type="InterPro" id="IPR013162">
    <property type="entry name" value="CD80_C2-set"/>
</dbReference>
<proteinExistence type="predicted"/>
<dbReference type="SUPFAM" id="SSF48726">
    <property type="entry name" value="Immunoglobulin"/>
    <property type="match status" value="1"/>
</dbReference>
<dbReference type="Proteomes" id="UP001152759">
    <property type="component" value="Chromosome 2"/>
</dbReference>
<dbReference type="PANTHER" id="PTHR23278:SF19">
    <property type="entry name" value="OBSCURIN"/>
    <property type="match status" value="1"/>
</dbReference>
<dbReference type="PROSITE" id="PS50835">
    <property type="entry name" value="IG_LIKE"/>
    <property type="match status" value="1"/>
</dbReference>
<protein>
    <recommendedName>
        <fullName evidence="2">Ig-like domain-containing protein</fullName>
    </recommendedName>
</protein>
<reference evidence="3" key="1">
    <citation type="submission" date="2021-12" db="EMBL/GenBank/DDBJ databases">
        <authorList>
            <person name="King R."/>
        </authorList>
    </citation>
    <scope>NUCLEOTIDE SEQUENCE</scope>
</reference>
<evidence type="ECO:0000259" key="2">
    <source>
        <dbReference type="PROSITE" id="PS50835"/>
    </source>
</evidence>
<sequence>MEEGGCRLWKCLRYAAASVRNGRLSLLVCASVVLNAMRVPPLMVRLKNEQHPLSADTSYEIVCEVIGARPKPNVTWWLDAKQLHTAKEPVLVDDNSTISTLKFIPKLGDTGKTLACRAGSLEHLWTLNIYQLSSTARQQCPIAS</sequence>
<evidence type="ECO:0000256" key="1">
    <source>
        <dbReference type="ARBA" id="ARBA00023157"/>
    </source>
</evidence>
<organism evidence="3 4">
    <name type="scientific">Bemisia tabaci</name>
    <name type="common">Sweetpotato whitefly</name>
    <name type="synonym">Aleurodes tabaci</name>
    <dbReference type="NCBI Taxonomy" id="7038"/>
    <lineage>
        <taxon>Eukaryota</taxon>
        <taxon>Metazoa</taxon>
        <taxon>Ecdysozoa</taxon>
        <taxon>Arthropoda</taxon>
        <taxon>Hexapoda</taxon>
        <taxon>Insecta</taxon>
        <taxon>Pterygota</taxon>
        <taxon>Neoptera</taxon>
        <taxon>Paraneoptera</taxon>
        <taxon>Hemiptera</taxon>
        <taxon>Sternorrhyncha</taxon>
        <taxon>Aleyrodoidea</taxon>
        <taxon>Aleyrodidae</taxon>
        <taxon>Aleyrodinae</taxon>
        <taxon>Bemisia</taxon>
    </lineage>
</organism>
<dbReference type="Pfam" id="PF08205">
    <property type="entry name" value="C2-set_2"/>
    <property type="match status" value="1"/>
</dbReference>
<dbReference type="AlphaFoldDB" id="A0A9P0A6H7"/>
<dbReference type="PANTHER" id="PTHR23278">
    <property type="entry name" value="SIDESTEP PROTEIN"/>
    <property type="match status" value="1"/>
</dbReference>
<dbReference type="Gene3D" id="2.60.40.10">
    <property type="entry name" value="Immunoglobulins"/>
    <property type="match status" value="1"/>
</dbReference>
<keyword evidence="4" id="KW-1185">Reference proteome</keyword>
<feature type="domain" description="Ig-like" evidence="2">
    <location>
        <begin position="40"/>
        <end position="118"/>
    </location>
</feature>
<dbReference type="EMBL" id="OU963863">
    <property type="protein sequence ID" value="CAH0384981.1"/>
    <property type="molecule type" value="Genomic_DNA"/>
</dbReference>
<evidence type="ECO:0000313" key="4">
    <source>
        <dbReference type="Proteomes" id="UP001152759"/>
    </source>
</evidence>
<name>A0A9P0A6H7_BEMTA</name>
<dbReference type="InterPro" id="IPR013783">
    <property type="entry name" value="Ig-like_fold"/>
</dbReference>
<evidence type="ECO:0000313" key="3">
    <source>
        <dbReference type="EMBL" id="CAH0384981.1"/>
    </source>
</evidence>
<dbReference type="InterPro" id="IPR007110">
    <property type="entry name" value="Ig-like_dom"/>
</dbReference>
<dbReference type="InterPro" id="IPR036179">
    <property type="entry name" value="Ig-like_dom_sf"/>
</dbReference>
<keyword evidence="1" id="KW-1015">Disulfide bond</keyword>